<dbReference type="RefSeq" id="WP_194365648.1">
    <property type="nucleotide sequence ID" value="NZ_CP054493.1"/>
</dbReference>
<keyword evidence="2" id="KW-1185">Reference proteome</keyword>
<dbReference type="EMBL" id="CP054493">
    <property type="protein sequence ID" value="QOY53813.1"/>
    <property type="molecule type" value="Genomic_DNA"/>
</dbReference>
<evidence type="ECO:0000313" key="2">
    <source>
        <dbReference type="Proteomes" id="UP000593836"/>
    </source>
</evidence>
<evidence type="ECO:0000313" key="1">
    <source>
        <dbReference type="EMBL" id="QOY53813.1"/>
    </source>
</evidence>
<sequence length="130" mass="15033">MKTKDIFDVFGIAPSTLSDWSKEDNKKYTLAQLLKNMSMDDVKDILSKEQNSQSKPVMLLSTVNCSIGNKKKHFTLTGLKNLFYKKEPLDVYDKYALKTIKNEALEEEIVDFRNYYRISPKRVETVLASL</sequence>
<protein>
    <submittedName>
        <fullName evidence="1">Uncharacterized protein</fullName>
    </submittedName>
</protein>
<organism evidence="1 2">
    <name type="scientific">Candidatus Sulfurimonas marisnigri</name>
    <dbReference type="NCBI Taxonomy" id="2740405"/>
    <lineage>
        <taxon>Bacteria</taxon>
        <taxon>Pseudomonadati</taxon>
        <taxon>Campylobacterota</taxon>
        <taxon>Epsilonproteobacteria</taxon>
        <taxon>Campylobacterales</taxon>
        <taxon>Sulfurimonadaceae</taxon>
        <taxon>Sulfurimonas</taxon>
    </lineage>
</organism>
<dbReference type="Proteomes" id="UP000593836">
    <property type="component" value="Chromosome"/>
</dbReference>
<dbReference type="AlphaFoldDB" id="A0A7S7LYH7"/>
<gene>
    <name evidence="1" type="ORF">HUE87_07860</name>
</gene>
<accession>A0A7S7LYH7</accession>
<reference evidence="1 2" key="1">
    <citation type="submission" date="2020-05" db="EMBL/GenBank/DDBJ databases">
        <title>Sulfurimonas marisnigri, sp. nov., and Sulfurimonas baltica, sp. nov., manganese oxide reducing chemolithoautotrophs of the class Epsilonproteobacteria isolated from the pelagic redoxclines of the Black and Baltic Seas and emended description of the genus Sulfurimonas.</title>
        <authorList>
            <person name="Henkel J.V."/>
            <person name="Laudan C."/>
            <person name="Werner J."/>
            <person name="Neu T."/>
            <person name="Plewe S."/>
            <person name="Sproer C."/>
            <person name="Bunk B."/>
            <person name="Schulz-Vogt H.N."/>
        </authorList>
    </citation>
    <scope>NUCLEOTIDE SEQUENCE [LARGE SCALE GENOMIC DNA]</scope>
    <source>
        <strain evidence="1 2">SoZ1</strain>
    </source>
</reference>
<dbReference type="KEGG" id="smas:HUE87_07860"/>
<name>A0A7S7LYH7_9BACT</name>
<proteinExistence type="predicted"/>